<evidence type="ECO:0000313" key="3">
    <source>
        <dbReference type="Proteomes" id="UP000293360"/>
    </source>
</evidence>
<proteinExistence type="predicted"/>
<organism evidence="2 3">
    <name type="scientific">Monosporascus ibericus</name>
    <dbReference type="NCBI Taxonomy" id="155417"/>
    <lineage>
        <taxon>Eukaryota</taxon>
        <taxon>Fungi</taxon>
        <taxon>Dikarya</taxon>
        <taxon>Ascomycota</taxon>
        <taxon>Pezizomycotina</taxon>
        <taxon>Sordariomycetes</taxon>
        <taxon>Xylariomycetidae</taxon>
        <taxon>Xylariales</taxon>
        <taxon>Xylariales incertae sedis</taxon>
        <taxon>Monosporascus</taxon>
    </lineage>
</organism>
<protein>
    <submittedName>
        <fullName evidence="2">Uncharacterized protein</fullName>
    </submittedName>
</protein>
<evidence type="ECO:0000313" key="2">
    <source>
        <dbReference type="EMBL" id="RYP04118.1"/>
    </source>
</evidence>
<dbReference type="Proteomes" id="UP000293360">
    <property type="component" value="Unassembled WGS sequence"/>
</dbReference>
<evidence type="ECO:0000256" key="1">
    <source>
        <dbReference type="SAM" id="MobiDB-lite"/>
    </source>
</evidence>
<keyword evidence="3" id="KW-1185">Reference proteome</keyword>
<accession>A0A4Q4TC54</accession>
<feature type="compositionally biased region" description="Acidic residues" evidence="1">
    <location>
        <begin position="130"/>
        <end position="140"/>
    </location>
</feature>
<reference evidence="2 3" key="1">
    <citation type="submission" date="2018-06" db="EMBL/GenBank/DDBJ databases">
        <title>Complete Genomes of Monosporascus.</title>
        <authorList>
            <person name="Robinson A.J."/>
            <person name="Natvig D.O."/>
        </authorList>
    </citation>
    <scope>NUCLEOTIDE SEQUENCE [LARGE SCALE GENOMIC DNA]</scope>
    <source>
        <strain evidence="2 3">CBS 110550</strain>
    </source>
</reference>
<dbReference type="PROSITE" id="PS51257">
    <property type="entry name" value="PROKAR_LIPOPROTEIN"/>
    <property type="match status" value="1"/>
</dbReference>
<feature type="region of interest" description="Disordered" evidence="1">
    <location>
        <begin position="86"/>
        <end position="140"/>
    </location>
</feature>
<gene>
    <name evidence="2" type="ORF">DL764_004665</name>
</gene>
<dbReference type="OrthoDB" id="4713722at2759"/>
<name>A0A4Q4TC54_9PEZI</name>
<feature type="compositionally biased region" description="Basic residues" evidence="1">
    <location>
        <begin position="115"/>
        <end position="126"/>
    </location>
</feature>
<dbReference type="AlphaFoldDB" id="A0A4Q4TC54"/>
<dbReference type="EMBL" id="QJNU01000226">
    <property type="protein sequence ID" value="RYP04118.1"/>
    <property type="molecule type" value="Genomic_DNA"/>
</dbReference>
<feature type="compositionally biased region" description="Low complexity" evidence="1">
    <location>
        <begin position="100"/>
        <end position="114"/>
    </location>
</feature>
<comment type="caution">
    <text evidence="2">The sequence shown here is derived from an EMBL/GenBank/DDBJ whole genome shotgun (WGS) entry which is preliminary data.</text>
</comment>
<sequence>MAPKTPKQVNADATEAKNIIVLCHLIMSCHDFKADTSKLAPILGINHAKNVPRSINSIISPHGFEFKGGKVTMKGAADDDDAVASTSAVGAGNGQDESSDAASAAAAKKAAASGKARKPLPSKKRKLADSDLEDLEGGAA</sequence>